<dbReference type="SUPFAM" id="SSF117281">
    <property type="entry name" value="Kelch motif"/>
    <property type="match status" value="1"/>
</dbReference>
<evidence type="ECO:0000256" key="4">
    <source>
        <dbReference type="SAM" id="SignalP"/>
    </source>
</evidence>
<evidence type="ECO:0000259" key="5">
    <source>
        <dbReference type="Pfam" id="PF24981"/>
    </source>
</evidence>
<evidence type="ECO:0000256" key="3">
    <source>
        <dbReference type="SAM" id="Phobius"/>
    </source>
</evidence>
<evidence type="ECO:0000313" key="6">
    <source>
        <dbReference type="EMBL" id="RHZ53481.1"/>
    </source>
</evidence>
<keyword evidence="7" id="KW-1185">Reference proteome</keyword>
<keyword evidence="3" id="KW-0472">Membrane</keyword>
<comment type="caution">
    <text evidence="6">The sequence shown here is derived from an EMBL/GenBank/DDBJ whole genome shotgun (WGS) entry which is preliminary data.</text>
</comment>
<dbReference type="AlphaFoldDB" id="A0A397GR01"/>
<feature type="domain" description="Attractin/MKLN-like beta-propeller" evidence="5">
    <location>
        <begin position="25"/>
        <end position="281"/>
    </location>
</feature>
<gene>
    <name evidence="6" type="ORF">Glove_441g93</name>
</gene>
<dbReference type="PANTHER" id="PTHR46093:SF18">
    <property type="entry name" value="FIBRONECTIN TYPE-III DOMAIN-CONTAINING PROTEIN"/>
    <property type="match status" value="1"/>
</dbReference>
<feature type="signal peptide" evidence="4">
    <location>
        <begin position="1"/>
        <end position="23"/>
    </location>
</feature>
<organism evidence="6 7">
    <name type="scientific">Diversispora epigaea</name>
    <dbReference type="NCBI Taxonomy" id="1348612"/>
    <lineage>
        <taxon>Eukaryota</taxon>
        <taxon>Fungi</taxon>
        <taxon>Fungi incertae sedis</taxon>
        <taxon>Mucoromycota</taxon>
        <taxon>Glomeromycotina</taxon>
        <taxon>Glomeromycetes</taxon>
        <taxon>Diversisporales</taxon>
        <taxon>Diversisporaceae</taxon>
        <taxon>Diversispora</taxon>
    </lineage>
</organism>
<evidence type="ECO:0000256" key="1">
    <source>
        <dbReference type="ARBA" id="ARBA00022441"/>
    </source>
</evidence>
<keyword evidence="3" id="KW-0812">Transmembrane</keyword>
<evidence type="ECO:0000313" key="7">
    <source>
        <dbReference type="Proteomes" id="UP000266861"/>
    </source>
</evidence>
<keyword evidence="3" id="KW-1133">Transmembrane helix</keyword>
<dbReference type="Gene3D" id="2.120.10.80">
    <property type="entry name" value="Kelch-type beta propeller"/>
    <property type="match status" value="2"/>
</dbReference>
<evidence type="ECO:0000256" key="2">
    <source>
        <dbReference type="ARBA" id="ARBA00022737"/>
    </source>
</evidence>
<dbReference type="Proteomes" id="UP000266861">
    <property type="component" value="Unassembled WGS sequence"/>
</dbReference>
<dbReference type="Pfam" id="PF24981">
    <property type="entry name" value="Beta-prop_ATRN-LZTR1"/>
    <property type="match status" value="1"/>
</dbReference>
<sequence length="428" mass="48469">MYLPFKLFKIIFCTLLLIISILCYDPTERKYHSGVVIDDRLLIFGGDTNITELTFELFYLDLSKSFDNNNLTWVLIPEGSLPVYTYDSAAVLSSDNYNYTIYLIGGFMRNKNTFDYDYSNLVYAYNYPASTWSTQPGGDSVPPRQNMKGVIDNSGIIYIFGGFNATNVEESEYIGTDYNDMNILNTAKMTWSTLDISANLPNKCAGYTANILPSGIIVYTGGLEQVSDNANLTLVNMNEIKLFDTNEYEWSYINATGDEIDPRWYFSSVLTPDGNIIIFGGCTRNFTIVNPKLATLNTSKDPFEWFWFIPNSSKANTPPSIYGHTANLYYDYMMIITFGYNIDNQTYNSQVYLYDIKNNTWVTIFISIANNTIPFVQVSTYPTPTPSFSIPTSTFPIIIVMIIVIIGFIAISIVIFISCRNKERNSSS</sequence>
<keyword evidence="4" id="KW-0732">Signal</keyword>
<reference evidence="6 7" key="1">
    <citation type="submission" date="2018-08" db="EMBL/GenBank/DDBJ databases">
        <title>Genome and evolution of the arbuscular mycorrhizal fungus Diversispora epigaea (formerly Glomus versiforme) and its bacterial endosymbionts.</title>
        <authorList>
            <person name="Sun X."/>
            <person name="Fei Z."/>
            <person name="Harrison M."/>
        </authorList>
    </citation>
    <scope>NUCLEOTIDE SEQUENCE [LARGE SCALE GENOMIC DNA]</scope>
    <source>
        <strain evidence="6 7">IT104</strain>
    </source>
</reference>
<accession>A0A397GR01</accession>
<dbReference type="InterPro" id="IPR015915">
    <property type="entry name" value="Kelch-typ_b-propeller"/>
</dbReference>
<name>A0A397GR01_9GLOM</name>
<dbReference type="OrthoDB" id="432528at2759"/>
<dbReference type="PANTHER" id="PTHR46093">
    <property type="entry name" value="ACYL-COA-BINDING DOMAIN-CONTAINING PROTEIN 5"/>
    <property type="match status" value="1"/>
</dbReference>
<feature type="transmembrane region" description="Helical" evidence="3">
    <location>
        <begin position="395"/>
        <end position="419"/>
    </location>
</feature>
<protein>
    <recommendedName>
        <fullName evidence="5">Attractin/MKLN-like beta-propeller domain-containing protein</fullName>
    </recommendedName>
</protein>
<dbReference type="InterPro" id="IPR056737">
    <property type="entry name" value="Beta-prop_ATRN-MKLN-like"/>
</dbReference>
<keyword evidence="1" id="KW-0880">Kelch repeat</keyword>
<feature type="chain" id="PRO_5017455591" description="Attractin/MKLN-like beta-propeller domain-containing protein" evidence="4">
    <location>
        <begin position="24"/>
        <end position="428"/>
    </location>
</feature>
<dbReference type="EMBL" id="PQFF01000388">
    <property type="protein sequence ID" value="RHZ53481.1"/>
    <property type="molecule type" value="Genomic_DNA"/>
</dbReference>
<proteinExistence type="predicted"/>
<keyword evidence="2" id="KW-0677">Repeat</keyword>